<keyword evidence="1" id="KW-1133">Transmembrane helix</keyword>
<keyword evidence="3" id="KW-1185">Reference proteome</keyword>
<feature type="transmembrane region" description="Helical" evidence="1">
    <location>
        <begin position="289"/>
        <end position="308"/>
    </location>
</feature>
<evidence type="ECO:0000313" key="3">
    <source>
        <dbReference type="Proteomes" id="UP000230161"/>
    </source>
</evidence>
<reference evidence="2 3" key="1">
    <citation type="submission" date="2017-11" db="EMBL/GenBank/DDBJ databases">
        <title>Genomic Encyclopedia of Archaeal and Bacterial Type Strains, Phase II (KMG-II): From Individual Species to Whole Genera.</title>
        <authorList>
            <person name="Goeker M."/>
        </authorList>
    </citation>
    <scope>NUCLEOTIDE SEQUENCE [LARGE SCALE GENOMIC DNA]</scope>
    <source>
        <strain evidence="2 3">DSM 25625</strain>
    </source>
</reference>
<gene>
    <name evidence="2" type="ORF">CLV54_2038</name>
</gene>
<name>A0A2M9BWC1_9MICO</name>
<dbReference type="EMBL" id="PGFB01000003">
    <property type="protein sequence ID" value="PJJ62241.1"/>
    <property type="molecule type" value="Genomic_DNA"/>
</dbReference>
<feature type="transmembrane region" description="Helical" evidence="1">
    <location>
        <begin position="259"/>
        <end position="277"/>
    </location>
</feature>
<sequence length="392" mass="40927">MSRAGAVERFRERFVRSASSTESFALLVGAAGFVLASLVALLVFGGRDIPISGVGSLGQFVAITGGILAFLTFVGTRVIVDRAPALSLFEPGGVTTPRIPSSSGGHAHARLASRVLDVVAIGFAHAIICLLLWTAIADILEKSFQDAVVYSIPALVLTGAAAAVTTYFVCLSALTITPVRLSAVLAGFLVIGAVTSMLTAKDPHWWKENLSALGMTDDLSAMTFNLTLIVAGVIVTTVARYATAGLVAPGAPVGAGARIVRWGLVAIGALLACVGVFPVDRFLLVHNTVATGMVVVFLGIVIGLPWLLPTMPRVFVAIGYVFIVVIVLTAVFFAIGYYNLTAVELVAAVLIFSWIIVFLRNASALSTDRADRADAAASVTRTKQESGRLAAQ</sequence>
<feature type="transmembrane region" description="Helical" evidence="1">
    <location>
        <begin position="181"/>
        <end position="199"/>
    </location>
</feature>
<feature type="transmembrane region" description="Helical" evidence="1">
    <location>
        <begin position="57"/>
        <end position="80"/>
    </location>
</feature>
<evidence type="ECO:0000256" key="1">
    <source>
        <dbReference type="SAM" id="Phobius"/>
    </source>
</evidence>
<organism evidence="2 3">
    <name type="scientific">Compostimonas suwonensis</name>
    <dbReference type="NCBI Taxonomy" id="1048394"/>
    <lineage>
        <taxon>Bacteria</taxon>
        <taxon>Bacillati</taxon>
        <taxon>Actinomycetota</taxon>
        <taxon>Actinomycetes</taxon>
        <taxon>Micrococcales</taxon>
        <taxon>Microbacteriaceae</taxon>
        <taxon>Compostimonas</taxon>
    </lineage>
</organism>
<feature type="transmembrane region" description="Helical" evidence="1">
    <location>
        <begin position="341"/>
        <end position="359"/>
    </location>
</feature>
<dbReference type="Proteomes" id="UP000230161">
    <property type="component" value="Unassembled WGS sequence"/>
</dbReference>
<evidence type="ECO:0008006" key="4">
    <source>
        <dbReference type="Google" id="ProtNLM"/>
    </source>
</evidence>
<feature type="transmembrane region" description="Helical" evidence="1">
    <location>
        <begin position="315"/>
        <end position="335"/>
    </location>
</feature>
<evidence type="ECO:0000313" key="2">
    <source>
        <dbReference type="EMBL" id="PJJ62241.1"/>
    </source>
</evidence>
<keyword evidence="1" id="KW-0812">Transmembrane</keyword>
<feature type="transmembrane region" description="Helical" evidence="1">
    <location>
        <begin position="219"/>
        <end position="239"/>
    </location>
</feature>
<protein>
    <recommendedName>
        <fullName evidence="4">DUF998 domain-containing protein</fullName>
    </recommendedName>
</protein>
<feature type="transmembrane region" description="Helical" evidence="1">
    <location>
        <begin position="21"/>
        <end position="45"/>
    </location>
</feature>
<dbReference type="AlphaFoldDB" id="A0A2M9BWC1"/>
<proteinExistence type="predicted"/>
<feature type="transmembrane region" description="Helical" evidence="1">
    <location>
        <begin position="115"/>
        <end position="136"/>
    </location>
</feature>
<comment type="caution">
    <text evidence="2">The sequence shown here is derived from an EMBL/GenBank/DDBJ whole genome shotgun (WGS) entry which is preliminary data.</text>
</comment>
<dbReference type="RefSeq" id="WP_211294510.1">
    <property type="nucleotide sequence ID" value="NZ_PGFB01000003.1"/>
</dbReference>
<accession>A0A2M9BWC1</accession>
<feature type="transmembrane region" description="Helical" evidence="1">
    <location>
        <begin position="148"/>
        <end position="169"/>
    </location>
</feature>
<keyword evidence="1" id="KW-0472">Membrane</keyword>